<evidence type="ECO:0000256" key="6">
    <source>
        <dbReference type="RuleBase" id="RU003313"/>
    </source>
</evidence>
<proteinExistence type="inferred from homology"/>
<dbReference type="EnsemblProtists" id="Phyra54299">
    <property type="protein sequence ID" value="Phyra54299"/>
    <property type="gene ID" value="Phyra54299"/>
</dbReference>
<feature type="domain" description="G" evidence="7">
    <location>
        <begin position="218"/>
        <end position="315"/>
    </location>
</feature>
<evidence type="ECO:0000256" key="4">
    <source>
        <dbReference type="ARBA" id="ARBA00022741"/>
    </source>
</evidence>
<dbReference type="CDD" id="cd14858">
    <property type="entry name" value="TrmE_N"/>
    <property type="match status" value="1"/>
</dbReference>
<evidence type="ECO:0000313" key="11">
    <source>
        <dbReference type="Proteomes" id="UP000005238"/>
    </source>
</evidence>
<dbReference type="Proteomes" id="UP000005238">
    <property type="component" value="Unassembled WGS sequence"/>
</dbReference>
<dbReference type="CDD" id="cd04164">
    <property type="entry name" value="trmE"/>
    <property type="match status" value="1"/>
</dbReference>
<dbReference type="SUPFAM" id="SSF116878">
    <property type="entry name" value="TrmE connector domain"/>
    <property type="match status" value="1"/>
</dbReference>
<dbReference type="Pfam" id="PF01926">
    <property type="entry name" value="MMR_HSR1"/>
    <property type="match status" value="1"/>
</dbReference>
<dbReference type="HAMAP" id="MF_00379">
    <property type="entry name" value="GTPase_MnmE"/>
    <property type="match status" value="1"/>
</dbReference>
<evidence type="ECO:0000313" key="10">
    <source>
        <dbReference type="EnsemblProtists" id="Phyra54299"/>
    </source>
</evidence>
<dbReference type="NCBIfam" id="TIGR00450">
    <property type="entry name" value="mnmE_trmE_thdF"/>
    <property type="match status" value="1"/>
</dbReference>
<evidence type="ECO:0000259" key="7">
    <source>
        <dbReference type="Pfam" id="PF01926"/>
    </source>
</evidence>
<dbReference type="GO" id="GO:0002098">
    <property type="term" value="P:tRNA wobble uridine modification"/>
    <property type="evidence" value="ECO:0000318"/>
    <property type="project" value="GO_Central"/>
</dbReference>
<dbReference type="Pfam" id="PF10396">
    <property type="entry name" value="TrmE_N"/>
    <property type="match status" value="1"/>
</dbReference>
<evidence type="ECO:0000259" key="9">
    <source>
        <dbReference type="Pfam" id="PF12631"/>
    </source>
</evidence>
<dbReference type="InterPro" id="IPR018948">
    <property type="entry name" value="GTP-bd_TrmE_N"/>
</dbReference>
<dbReference type="SUPFAM" id="SSF52540">
    <property type="entry name" value="P-loop containing nucleoside triphosphate hydrolases"/>
    <property type="match status" value="1"/>
</dbReference>
<keyword evidence="3 6" id="KW-0819">tRNA processing</keyword>
<dbReference type="InterPro" id="IPR005225">
    <property type="entry name" value="Small_GTP-bd"/>
</dbReference>
<keyword evidence="5 6" id="KW-0342">GTP-binding</keyword>
<evidence type="ECO:0000256" key="5">
    <source>
        <dbReference type="ARBA" id="ARBA00023134"/>
    </source>
</evidence>
<dbReference type="InterPro" id="IPR025867">
    <property type="entry name" value="MnmE_helical"/>
</dbReference>
<keyword evidence="4 6" id="KW-0547">Nucleotide-binding</keyword>
<dbReference type="GO" id="GO:0005525">
    <property type="term" value="F:GTP binding"/>
    <property type="evidence" value="ECO:0007669"/>
    <property type="project" value="UniProtKB-KW"/>
</dbReference>
<evidence type="ECO:0000256" key="2">
    <source>
        <dbReference type="ARBA" id="ARBA00011043"/>
    </source>
</evidence>
<feature type="domain" description="GTP-binding protein TrmE N-terminal" evidence="8">
    <location>
        <begin position="1"/>
        <end position="118"/>
    </location>
</feature>
<dbReference type="InterPro" id="IPR027417">
    <property type="entry name" value="P-loop_NTPase"/>
</dbReference>
<dbReference type="Gene3D" id="3.30.1360.120">
    <property type="entry name" value="Probable tRNA modification gtpase trme, domain 1"/>
    <property type="match status" value="1"/>
</dbReference>
<dbReference type="FunFam" id="3.30.1360.120:FF:000007">
    <property type="entry name" value="tRNA modification GTPase GTPBP3, mitochondrial"/>
    <property type="match status" value="1"/>
</dbReference>
<reference evidence="11" key="1">
    <citation type="journal article" date="2006" name="Science">
        <title>Phytophthora genome sequences uncover evolutionary origins and mechanisms of pathogenesis.</title>
        <authorList>
            <person name="Tyler B.M."/>
            <person name="Tripathy S."/>
            <person name="Zhang X."/>
            <person name="Dehal P."/>
            <person name="Jiang R.H."/>
            <person name="Aerts A."/>
            <person name="Arredondo F.D."/>
            <person name="Baxter L."/>
            <person name="Bensasson D."/>
            <person name="Beynon J.L."/>
            <person name="Chapman J."/>
            <person name="Damasceno C.M."/>
            <person name="Dorrance A.E."/>
            <person name="Dou D."/>
            <person name="Dickerman A.W."/>
            <person name="Dubchak I.L."/>
            <person name="Garbelotto M."/>
            <person name="Gijzen M."/>
            <person name="Gordon S.G."/>
            <person name="Govers F."/>
            <person name="Grunwald N.J."/>
            <person name="Huang W."/>
            <person name="Ivors K.L."/>
            <person name="Jones R.W."/>
            <person name="Kamoun S."/>
            <person name="Krampis K."/>
            <person name="Lamour K.H."/>
            <person name="Lee M.K."/>
            <person name="McDonald W.H."/>
            <person name="Medina M."/>
            <person name="Meijer H.J."/>
            <person name="Nordberg E.K."/>
            <person name="Maclean D.J."/>
            <person name="Ospina-Giraldo M.D."/>
            <person name="Morris P.F."/>
            <person name="Phuntumart V."/>
            <person name="Putnam N.H."/>
            <person name="Rash S."/>
            <person name="Rose J.K."/>
            <person name="Sakihama Y."/>
            <person name="Salamov A.A."/>
            <person name="Savidor A."/>
            <person name="Scheuring C.F."/>
            <person name="Smith B.M."/>
            <person name="Sobral B.W."/>
            <person name="Terry A."/>
            <person name="Torto-Alalibo T.A."/>
            <person name="Win J."/>
            <person name="Xu Z."/>
            <person name="Zhang H."/>
            <person name="Grigoriev I.V."/>
            <person name="Rokhsar D.S."/>
            <person name="Boore J.L."/>
        </authorList>
    </citation>
    <scope>NUCLEOTIDE SEQUENCE [LARGE SCALE GENOMIC DNA]</scope>
    <source>
        <strain evidence="11">Pr102</strain>
    </source>
</reference>
<dbReference type="VEuPathDB" id="FungiDB:KRP23_965"/>
<sequence length="461" mass="49821">TIYALSSAPGKAGVAVIRISGDQADSCLQQLSSSTALPEPRIAALKKLYHPKTKEHLDDALVLRFPHPKSFTGEDIVELHTHGSIAVVSGVLEALSHVPHCRAAEAGEFTERAFDNNKIDLVQVEGLADLLSAETEAQRGQALRQLSGDIGEIYEGWRESLVRCLAYTEAMIDFGDDEDDVTDAAYQAAIDRVCGLAESIRSHLADGRRGEILRSGVQVAILGPPNAGKSSLLNVLARRPAAIVSSIAGTTRDVVQVPLNIAGFPVIVSDTAGLRETEDIVEKEGVLRAQQCASDADICVVMMDIQVQSLLDQVDESEITGILGTFDAKQRAQVLVTSCAEGDGIDVFVEKLATAVKEKYVALEDFRKEAVCIHARLLWIFYRLEVSVGGSGNGALITRERHRQNLVACLACLDCFLADPYQSEIATEDLRRAVMAIGRILGRIDVEDVLDVLFADFCIGK</sequence>
<dbReference type="Gene3D" id="3.40.50.300">
    <property type="entry name" value="P-loop containing nucleotide triphosphate hydrolases"/>
    <property type="match status" value="1"/>
</dbReference>
<dbReference type="STRING" id="164328.H3G805"/>
<dbReference type="GO" id="GO:0005737">
    <property type="term" value="C:cytoplasm"/>
    <property type="evidence" value="ECO:0000318"/>
    <property type="project" value="GO_Central"/>
</dbReference>
<dbReference type="NCBIfam" id="NF003661">
    <property type="entry name" value="PRK05291.1-3"/>
    <property type="match status" value="1"/>
</dbReference>
<dbReference type="AlphaFoldDB" id="H3G805"/>
<dbReference type="Gene3D" id="1.20.120.430">
    <property type="entry name" value="tRNA modification GTPase MnmE domain 2"/>
    <property type="match status" value="1"/>
</dbReference>
<dbReference type="GO" id="GO:0030488">
    <property type="term" value="P:tRNA methylation"/>
    <property type="evidence" value="ECO:0000318"/>
    <property type="project" value="GO_Central"/>
</dbReference>
<dbReference type="VEuPathDB" id="FungiDB:KRP22_1655"/>
<evidence type="ECO:0000256" key="1">
    <source>
        <dbReference type="ARBA" id="ARBA00004173"/>
    </source>
</evidence>
<dbReference type="Pfam" id="PF12631">
    <property type="entry name" value="MnmE_helical"/>
    <property type="match status" value="1"/>
</dbReference>
<dbReference type="InParanoid" id="H3G805"/>
<feature type="domain" description="MnmE helical" evidence="9">
    <location>
        <begin position="121"/>
        <end position="458"/>
    </location>
</feature>
<dbReference type="NCBIfam" id="TIGR00231">
    <property type="entry name" value="small_GTP"/>
    <property type="match status" value="1"/>
</dbReference>
<evidence type="ECO:0000259" key="8">
    <source>
        <dbReference type="Pfam" id="PF10396"/>
    </source>
</evidence>
<dbReference type="eggNOG" id="KOG1191">
    <property type="taxonomic scope" value="Eukaryota"/>
</dbReference>
<dbReference type="GO" id="GO:0005739">
    <property type="term" value="C:mitochondrion"/>
    <property type="evidence" value="ECO:0007669"/>
    <property type="project" value="UniProtKB-SubCell"/>
</dbReference>
<evidence type="ECO:0008006" key="12">
    <source>
        <dbReference type="Google" id="ProtNLM"/>
    </source>
</evidence>
<protein>
    <recommendedName>
        <fullName evidence="12">TrmE-type G domain-containing protein</fullName>
    </recommendedName>
</protein>
<reference evidence="10" key="2">
    <citation type="submission" date="2015-06" db="UniProtKB">
        <authorList>
            <consortium name="EnsemblProtists"/>
        </authorList>
    </citation>
    <scope>IDENTIFICATION</scope>
    <source>
        <strain evidence="10">Pr102</strain>
    </source>
</reference>
<name>H3G805_PHYRM</name>
<comment type="similarity">
    <text evidence="2 6">Belongs to the TRAFAC class TrmE-Era-EngA-EngB-Septin-like GTPase superfamily. TrmE GTPase family.</text>
</comment>
<dbReference type="InterPro" id="IPR027266">
    <property type="entry name" value="TrmE/GcvT-like"/>
</dbReference>
<dbReference type="InterPro" id="IPR006073">
    <property type="entry name" value="GTP-bd"/>
</dbReference>
<keyword evidence="11" id="KW-1185">Reference proteome</keyword>
<accession>H3G805</accession>
<dbReference type="InterPro" id="IPR027368">
    <property type="entry name" value="MnmE_dom2"/>
</dbReference>
<dbReference type="InterPro" id="IPR004520">
    <property type="entry name" value="GTPase_MnmE"/>
</dbReference>
<dbReference type="HOGENOM" id="CLU_019624_3_1_1"/>
<dbReference type="EMBL" id="DS566006">
    <property type="status" value="NOT_ANNOTATED_CDS"/>
    <property type="molecule type" value="Genomic_DNA"/>
</dbReference>
<evidence type="ECO:0000256" key="3">
    <source>
        <dbReference type="ARBA" id="ARBA00022694"/>
    </source>
</evidence>
<dbReference type="OMA" id="EFHCHGG"/>
<comment type="subcellular location">
    <subcellularLocation>
        <location evidence="1">Mitochondrion</location>
    </subcellularLocation>
</comment>
<dbReference type="GO" id="GO:0003924">
    <property type="term" value="F:GTPase activity"/>
    <property type="evidence" value="ECO:0007669"/>
    <property type="project" value="InterPro"/>
</dbReference>
<dbReference type="PANTHER" id="PTHR42714">
    <property type="entry name" value="TRNA MODIFICATION GTPASE GTPBP3"/>
    <property type="match status" value="1"/>
</dbReference>
<organism evidence="10 11">
    <name type="scientific">Phytophthora ramorum</name>
    <name type="common">Sudden oak death agent</name>
    <dbReference type="NCBI Taxonomy" id="164328"/>
    <lineage>
        <taxon>Eukaryota</taxon>
        <taxon>Sar</taxon>
        <taxon>Stramenopiles</taxon>
        <taxon>Oomycota</taxon>
        <taxon>Peronosporomycetes</taxon>
        <taxon>Peronosporales</taxon>
        <taxon>Peronosporaceae</taxon>
        <taxon>Phytophthora</taxon>
    </lineage>
</organism>
<dbReference type="InterPro" id="IPR031168">
    <property type="entry name" value="G_TrmE"/>
</dbReference>
<dbReference type="PANTHER" id="PTHR42714:SF2">
    <property type="entry name" value="TRNA MODIFICATION GTPASE GTPBP3, MITOCHONDRIAL"/>
    <property type="match status" value="1"/>
</dbReference>